<evidence type="ECO:0000313" key="3">
    <source>
        <dbReference type="Proteomes" id="UP001494672"/>
    </source>
</evidence>
<feature type="transmembrane region" description="Helical" evidence="1">
    <location>
        <begin position="79"/>
        <end position="97"/>
    </location>
</feature>
<keyword evidence="1" id="KW-0472">Membrane</keyword>
<dbReference type="EMBL" id="JBBNGJ010000002">
    <property type="protein sequence ID" value="MEQ2591890.1"/>
    <property type="molecule type" value="Genomic_DNA"/>
</dbReference>
<dbReference type="RefSeq" id="WP_022217453.1">
    <property type="nucleotide sequence ID" value="NZ_JBBNGJ010000002.1"/>
</dbReference>
<reference evidence="2 3" key="1">
    <citation type="submission" date="2024-04" db="EMBL/GenBank/DDBJ databases">
        <title>Human intestinal bacterial collection.</title>
        <authorList>
            <person name="Pauvert C."/>
            <person name="Hitch T.C.A."/>
            <person name="Clavel T."/>
        </authorList>
    </citation>
    <scope>NUCLEOTIDE SEQUENCE [LARGE SCALE GENOMIC DNA]</scope>
    <source>
        <strain evidence="2 3">CLA-AA-H181</strain>
    </source>
</reference>
<keyword evidence="1" id="KW-1133">Transmembrane helix</keyword>
<name>A0ABV1I6R0_9FIRM</name>
<dbReference type="Proteomes" id="UP001494672">
    <property type="component" value="Unassembled WGS sequence"/>
</dbReference>
<protein>
    <recommendedName>
        <fullName evidence="4">ABC-2 family transporter protein</fullName>
    </recommendedName>
</protein>
<proteinExistence type="predicted"/>
<feature type="transmembrane region" description="Helical" evidence="1">
    <location>
        <begin position="249"/>
        <end position="270"/>
    </location>
</feature>
<feature type="transmembrane region" description="Helical" evidence="1">
    <location>
        <begin position="198"/>
        <end position="229"/>
    </location>
</feature>
<comment type="caution">
    <text evidence="2">The sequence shown here is derived from an EMBL/GenBank/DDBJ whole genome shotgun (WGS) entry which is preliminary data.</text>
</comment>
<feature type="transmembrane region" description="Helical" evidence="1">
    <location>
        <begin position="124"/>
        <end position="151"/>
    </location>
</feature>
<sequence length="276" mass="30852">MRTLRLLGRDMENGILRRCVLFILPLLFAVSQTRELHAYLIELADGNILLTNGTFADYLLFAMKGMEVYYFDPRSVFDIPIYWFAFQIGLAYFLAYYSSDDFAANARVVCLASGSRRSWWVSKLIYCTVAVVMYFAVCVLTIYLMAAAYGADMTMDMTAALTTRLYPPQTYNFSAADLLLITLFIPMLVTLGISQLQVLAGFIITPVISFAAVCGVYVLSAYYTVWYLSGNYTMWQRVSYVVADGVNPMSGVVLAAGMLITAFAGGIVYFDNKDII</sequence>
<keyword evidence="1" id="KW-0812">Transmembrane</keyword>
<evidence type="ECO:0000313" key="2">
    <source>
        <dbReference type="EMBL" id="MEQ2591890.1"/>
    </source>
</evidence>
<gene>
    <name evidence="2" type="ORF">AAAU18_03050</name>
</gene>
<accession>A0ABV1I6R0</accession>
<evidence type="ECO:0008006" key="4">
    <source>
        <dbReference type="Google" id="ProtNLM"/>
    </source>
</evidence>
<organism evidence="2 3">
    <name type="scientific">Coprococcus aceti</name>
    <dbReference type="NCBI Taxonomy" id="2981786"/>
    <lineage>
        <taxon>Bacteria</taxon>
        <taxon>Bacillati</taxon>
        <taxon>Bacillota</taxon>
        <taxon>Clostridia</taxon>
        <taxon>Lachnospirales</taxon>
        <taxon>Lachnospiraceae</taxon>
        <taxon>Coprococcus</taxon>
    </lineage>
</organism>
<keyword evidence="3" id="KW-1185">Reference proteome</keyword>
<evidence type="ECO:0000256" key="1">
    <source>
        <dbReference type="SAM" id="Phobius"/>
    </source>
</evidence>
<feature type="transmembrane region" description="Helical" evidence="1">
    <location>
        <begin position="171"/>
        <end position="191"/>
    </location>
</feature>